<evidence type="ECO:0000313" key="3">
    <source>
        <dbReference type="EMBL" id="PWN56004.1"/>
    </source>
</evidence>
<feature type="signal peptide" evidence="2">
    <location>
        <begin position="1"/>
        <end position="21"/>
    </location>
</feature>
<comment type="caution">
    <text evidence="3">The sequence shown here is derived from an EMBL/GenBank/DDBJ whole genome shotgun (WGS) entry which is preliminary data.</text>
</comment>
<dbReference type="Proteomes" id="UP000251800">
    <property type="component" value="Unassembled WGS sequence"/>
</dbReference>
<keyword evidence="1" id="KW-1133">Transmembrane helix</keyword>
<feature type="chain" id="PRO_5016966129" description="DUF4386 domain-containing protein" evidence="2">
    <location>
        <begin position="22"/>
        <end position="248"/>
    </location>
</feature>
<keyword evidence="1" id="KW-0812">Transmembrane</keyword>
<gene>
    <name evidence="3" type="ORF">DEH80_09300</name>
</gene>
<dbReference type="EMBL" id="QEQK01000007">
    <property type="protein sequence ID" value="PWN56004.1"/>
    <property type="molecule type" value="Genomic_DNA"/>
</dbReference>
<dbReference type="OrthoDB" id="6717144at2"/>
<sequence>MKFIIWALFALLMLAPDWAAAQGDLSVLDALDMDDLVEVEPPAPAWQAVGGPIALGLFFIFVLWLGRVSVPFRVSKESLTLFYYPTGVKRGLALAITLYGIAFAFGAAEISYQLHLHGSAEAYFANMSQGKLIAFTHAHLFGFTTSFLVIGIPFSMQFNHLWIYQWIFPIGLAAALTDVISWWGIKYVSPNFEVISIICGILFSVTYLYMLIGLLRVLLFPQVIWATDKDRDQRLSKKQSNPDSQTGY</sequence>
<keyword evidence="1" id="KW-0472">Membrane</keyword>
<name>A0A363UKR3_9GAMM</name>
<feature type="transmembrane region" description="Helical" evidence="1">
    <location>
        <begin position="132"/>
        <end position="154"/>
    </location>
</feature>
<feature type="transmembrane region" description="Helical" evidence="1">
    <location>
        <begin position="45"/>
        <end position="70"/>
    </location>
</feature>
<evidence type="ECO:0000256" key="2">
    <source>
        <dbReference type="SAM" id="SignalP"/>
    </source>
</evidence>
<reference evidence="3 4" key="1">
    <citation type="submission" date="2018-05" db="EMBL/GenBank/DDBJ databases">
        <title>Abyssibacter profundi OUC007T gen. nov., sp. nov, a marine bacterium isolated from seawater of the Mariana Trench.</title>
        <authorList>
            <person name="Zhou S."/>
        </authorList>
    </citation>
    <scope>NUCLEOTIDE SEQUENCE [LARGE SCALE GENOMIC DNA]</scope>
    <source>
        <strain evidence="3 4">OUC007</strain>
    </source>
</reference>
<feature type="transmembrane region" description="Helical" evidence="1">
    <location>
        <begin position="91"/>
        <end position="112"/>
    </location>
</feature>
<evidence type="ECO:0008006" key="5">
    <source>
        <dbReference type="Google" id="ProtNLM"/>
    </source>
</evidence>
<accession>A0A363UKR3</accession>
<keyword evidence="4" id="KW-1185">Reference proteome</keyword>
<keyword evidence="2" id="KW-0732">Signal</keyword>
<feature type="transmembrane region" description="Helical" evidence="1">
    <location>
        <begin position="195"/>
        <end position="219"/>
    </location>
</feature>
<protein>
    <recommendedName>
        <fullName evidence="5">DUF4386 domain-containing protein</fullName>
    </recommendedName>
</protein>
<feature type="transmembrane region" description="Helical" evidence="1">
    <location>
        <begin position="161"/>
        <end position="183"/>
    </location>
</feature>
<proteinExistence type="predicted"/>
<evidence type="ECO:0000256" key="1">
    <source>
        <dbReference type="SAM" id="Phobius"/>
    </source>
</evidence>
<evidence type="ECO:0000313" key="4">
    <source>
        <dbReference type="Proteomes" id="UP000251800"/>
    </source>
</evidence>
<dbReference type="RefSeq" id="WP_109720219.1">
    <property type="nucleotide sequence ID" value="NZ_QEQK01000007.1"/>
</dbReference>
<dbReference type="AlphaFoldDB" id="A0A363UKR3"/>
<organism evidence="3 4">
    <name type="scientific">Abyssibacter profundi</name>
    <dbReference type="NCBI Taxonomy" id="2182787"/>
    <lineage>
        <taxon>Bacteria</taxon>
        <taxon>Pseudomonadati</taxon>
        <taxon>Pseudomonadota</taxon>
        <taxon>Gammaproteobacteria</taxon>
        <taxon>Chromatiales</taxon>
        <taxon>Oceanococcaceae</taxon>
        <taxon>Abyssibacter</taxon>
    </lineage>
</organism>